<keyword evidence="1" id="KW-0732">Signal</keyword>
<organism evidence="2 3">
    <name type="scientific">Mycena indigotica</name>
    <dbReference type="NCBI Taxonomy" id="2126181"/>
    <lineage>
        <taxon>Eukaryota</taxon>
        <taxon>Fungi</taxon>
        <taxon>Dikarya</taxon>
        <taxon>Basidiomycota</taxon>
        <taxon>Agaricomycotina</taxon>
        <taxon>Agaricomycetes</taxon>
        <taxon>Agaricomycetidae</taxon>
        <taxon>Agaricales</taxon>
        <taxon>Marasmiineae</taxon>
        <taxon>Mycenaceae</taxon>
        <taxon>Mycena</taxon>
    </lineage>
</organism>
<dbReference type="RefSeq" id="XP_037225964.1">
    <property type="nucleotide sequence ID" value="XM_037358054.1"/>
</dbReference>
<dbReference type="OrthoDB" id="2349272at2759"/>
<dbReference type="EMBL" id="JACAZF010000001">
    <property type="protein sequence ID" value="KAF7315941.1"/>
    <property type="molecule type" value="Genomic_DNA"/>
</dbReference>
<dbReference type="GeneID" id="59340570"/>
<dbReference type="AlphaFoldDB" id="A0A8H6TFX4"/>
<keyword evidence="3" id="KW-1185">Reference proteome</keyword>
<gene>
    <name evidence="2" type="ORF">MIND_00110900</name>
</gene>
<evidence type="ECO:0000313" key="2">
    <source>
        <dbReference type="EMBL" id="KAF7315941.1"/>
    </source>
</evidence>
<name>A0A8H6TFX4_9AGAR</name>
<dbReference type="Proteomes" id="UP000636479">
    <property type="component" value="Unassembled WGS sequence"/>
</dbReference>
<comment type="caution">
    <text evidence="2">The sequence shown here is derived from an EMBL/GenBank/DDBJ whole genome shotgun (WGS) entry which is preliminary data.</text>
</comment>
<feature type="signal peptide" evidence="1">
    <location>
        <begin position="1"/>
        <end position="20"/>
    </location>
</feature>
<evidence type="ECO:0000313" key="3">
    <source>
        <dbReference type="Proteomes" id="UP000636479"/>
    </source>
</evidence>
<feature type="chain" id="PRO_5034067781" evidence="1">
    <location>
        <begin position="21"/>
        <end position="231"/>
    </location>
</feature>
<evidence type="ECO:0000256" key="1">
    <source>
        <dbReference type="SAM" id="SignalP"/>
    </source>
</evidence>
<accession>A0A8H6TFX4</accession>
<protein>
    <submittedName>
        <fullName evidence="2">Uncharacterized protein</fullName>
    </submittedName>
</protein>
<sequence length="231" mass="25368">MFLTLFAVTLLAASQTLVNAAPALEIQTKFIVTPFDLIQMGARSDCTTTDECRNATQAAPFVNSALRKYRIVSTGERAALLSLIIFESVGFAFDINHSENNPGQGTRNQMNFPFILEYALDTPRVAKEAQALLGPYIDNPSAIPSATKNAIRELVLADDLSFASAMWFYTRRGPKQTGCLEIPGMVEGLQDESVSGWQNYLTQCIGTTVTEPRRRLWQQALTVLKPAIAST</sequence>
<reference evidence="2" key="1">
    <citation type="submission" date="2020-05" db="EMBL/GenBank/DDBJ databases">
        <title>Mycena genomes resolve the evolution of fungal bioluminescence.</title>
        <authorList>
            <person name="Tsai I.J."/>
        </authorList>
    </citation>
    <scope>NUCLEOTIDE SEQUENCE</scope>
    <source>
        <strain evidence="2">171206Taipei</strain>
    </source>
</reference>
<proteinExistence type="predicted"/>